<sequence length="514" mass="56939">MRVMAPILAILLLLGCSQQNDRSSAPGPEQIVRLSDSELKGLDPQKISDLSSLRIASDQFEGLTRLNARGKAEPGLAKAWETSPDGLRWTFELHGGLKFSDGTPFDAALFPEIFLRMRAPGTASPTANLFTNISGIKAISDNRLIVSLASPAPHLPALLAHPALAAIPLHRINNAGDTWTNDRPMITSGAYRLVDWRLNDHARMERNPNWHEDPAPTDTIIWKPMDDSLSAMRLVLAGGADVSADYPDSRHRWLKENHPGLAHSVPYLGSYYFAFNIRKPPFDDSRVRIALSMAVEREWIADKVIGIGNMPAWGLLPPGLAGDIDYKPDWVDWPREKRLQAAGELLADAGYGTKHPLKFEIRFNSSAEHRRVSVALAAMWQPLGVQTSLFNSEAALHFSALRDHDFTLARSGWIGDFPAAENFLSVHQTANGTGNYSGYDNADFDALLAQAIASADPFERQTLMRRAEAMMMADMPVLPLYYYVTRSLVGKRIAGWEDNISNVHPSYTLRIKTQ</sequence>
<comment type="subcellular location">
    <subcellularLocation>
        <location evidence="1">Periplasm</location>
    </subcellularLocation>
</comment>
<dbReference type="InterPro" id="IPR030678">
    <property type="entry name" value="Peptide/Ni-bd"/>
</dbReference>
<dbReference type="Gene3D" id="3.90.76.10">
    <property type="entry name" value="Dipeptide-binding Protein, Domain 1"/>
    <property type="match status" value="1"/>
</dbReference>
<dbReference type="InterPro" id="IPR000914">
    <property type="entry name" value="SBP_5_dom"/>
</dbReference>
<evidence type="ECO:0000256" key="3">
    <source>
        <dbReference type="ARBA" id="ARBA00022448"/>
    </source>
</evidence>
<accession>A0A6H2DKJ4</accession>
<dbReference type="AlphaFoldDB" id="A0A6H2DKJ4"/>
<evidence type="ECO:0000256" key="1">
    <source>
        <dbReference type="ARBA" id="ARBA00004418"/>
    </source>
</evidence>
<dbReference type="GO" id="GO:0030288">
    <property type="term" value="C:outer membrane-bounded periplasmic space"/>
    <property type="evidence" value="ECO:0007669"/>
    <property type="project" value="UniProtKB-ARBA"/>
</dbReference>
<dbReference type="GO" id="GO:0015833">
    <property type="term" value="P:peptide transport"/>
    <property type="evidence" value="ECO:0007669"/>
    <property type="project" value="TreeGrafter"/>
</dbReference>
<dbReference type="RefSeq" id="WP_168818706.1">
    <property type="nucleotide sequence ID" value="NZ_CP051217.1"/>
</dbReference>
<dbReference type="InterPro" id="IPR039424">
    <property type="entry name" value="SBP_5"/>
</dbReference>
<dbReference type="Gene3D" id="3.10.105.10">
    <property type="entry name" value="Dipeptide-binding Protein, Domain 3"/>
    <property type="match status" value="1"/>
</dbReference>
<organism evidence="6 7">
    <name type="scientific">Parasphingorhabdus halotolerans</name>
    <dbReference type="NCBI Taxonomy" id="2725558"/>
    <lineage>
        <taxon>Bacteria</taxon>
        <taxon>Pseudomonadati</taxon>
        <taxon>Pseudomonadota</taxon>
        <taxon>Alphaproteobacteria</taxon>
        <taxon>Sphingomonadales</taxon>
        <taxon>Sphingomonadaceae</taxon>
        <taxon>Parasphingorhabdus</taxon>
    </lineage>
</organism>
<dbReference type="Gene3D" id="3.40.190.10">
    <property type="entry name" value="Periplasmic binding protein-like II"/>
    <property type="match status" value="1"/>
</dbReference>
<evidence type="ECO:0000313" key="6">
    <source>
        <dbReference type="EMBL" id="QJB68864.1"/>
    </source>
</evidence>
<gene>
    <name evidence="6" type="ORF">HF685_05880</name>
</gene>
<comment type="similarity">
    <text evidence="2">Belongs to the bacterial solute-binding protein 5 family.</text>
</comment>
<dbReference type="PANTHER" id="PTHR30290:SF10">
    <property type="entry name" value="PERIPLASMIC OLIGOPEPTIDE-BINDING PROTEIN-RELATED"/>
    <property type="match status" value="1"/>
</dbReference>
<protein>
    <submittedName>
        <fullName evidence="6">Peptide ABC transporter substrate-binding protein</fullName>
    </submittedName>
</protein>
<dbReference type="PIRSF" id="PIRSF002741">
    <property type="entry name" value="MppA"/>
    <property type="match status" value="1"/>
</dbReference>
<dbReference type="Proteomes" id="UP000501600">
    <property type="component" value="Chromosome"/>
</dbReference>
<evidence type="ECO:0000256" key="4">
    <source>
        <dbReference type="ARBA" id="ARBA00022729"/>
    </source>
</evidence>
<dbReference type="GO" id="GO:1904680">
    <property type="term" value="F:peptide transmembrane transporter activity"/>
    <property type="evidence" value="ECO:0007669"/>
    <property type="project" value="TreeGrafter"/>
</dbReference>
<dbReference type="GO" id="GO:0043190">
    <property type="term" value="C:ATP-binding cassette (ABC) transporter complex"/>
    <property type="evidence" value="ECO:0007669"/>
    <property type="project" value="InterPro"/>
</dbReference>
<reference evidence="6 7" key="1">
    <citation type="submission" date="2020-04" db="EMBL/GenBank/DDBJ databases">
        <title>Genome sequence for Sphingorhabdus sp. strain M1.</title>
        <authorList>
            <person name="Park S.-J."/>
        </authorList>
    </citation>
    <scope>NUCLEOTIDE SEQUENCE [LARGE SCALE GENOMIC DNA]</scope>
    <source>
        <strain evidence="6 7">JK6</strain>
    </source>
</reference>
<keyword evidence="7" id="KW-1185">Reference proteome</keyword>
<evidence type="ECO:0000313" key="7">
    <source>
        <dbReference type="Proteomes" id="UP000501600"/>
    </source>
</evidence>
<dbReference type="KEGG" id="phao:HF685_05880"/>
<evidence type="ECO:0000256" key="2">
    <source>
        <dbReference type="ARBA" id="ARBA00005695"/>
    </source>
</evidence>
<dbReference type="EMBL" id="CP051217">
    <property type="protein sequence ID" value="QJB68864.1"/>
    <property type="molecule type" value="Genomic_DNA"/>
</dbReference>
<dbReference type="Pfam" id="PF00496">
    <property type="entry name" value="SBP_bac_5"/>
    <property type="match status" value="1"/>
</dbReference>
<dbReference type="PANTHER" id="PTHR30290">
    <property type="entry name" value="PERIPLASMIC BINDING COMPONENT OF ABC TRANSPORTER"/>
    <property type="match status" value="1"/>
</dbReference>
<evidence type="ECO:0000259" key="5">
    <source>
        <dbReference type="Pfam" id="PF00496"/>
    </source>
</evidence>
<name>A0A6H2DKJ4_9SPHN</name>
<dbReference type="PROSITE" id="PS51257">
    <property type="entry name" value="PROKAR_LIPOPROTEIN"/>
    <property type="match status" value="1"/>
</dbReference>
<proteinExistence type="inferred from homology"/>
<feature type="domain" description="Solute-binding protein family 5" evidence="5">
    <location>
        <begin position="72"/>
        <end position="433"/>
    </location>
</feature>
<keyword evidence="3" id="KW-0813">Transport</keyword>
<keyword evidence="4" id="KW-0732">Signal</keyword>
<dbReference type="CDD" id="cd08504">
    <property type="entry name" value="PBP2_OppA"/>
    <property type="match status" value="1"/>
</dbReference>
<dbReference type="SUPFAM" id="SSF53850">
    <property type="entry name" value="Periplasmic binding protein-like II"/>
    <property type="match status" value="1"/>
</dbReference>